<dbReference type="Pfam" id="PF00271">
    <property type="entry name" value="Helicase_C"/>
    <property type="match status" value="1"/>
</dbReference>
<dbReference type="FunFam" id="1.20.120.1080:FF:000005">
    <property type="entry name" value="ATP-dependent helicase HrpA"/>
    <property type="match status" value="1"/>
</dbReference>
<proteinExistence type="inferred from homology"/>
<evidence type="ECO:0000259" key="10">
    <source>
        <dbReference type="PROSITE" id="PS51194"/>
    </source>
</evidence>
<dbReference type="PANTHER" id="PTHR18934">
    <property type="entry name" value="ATP-DEPENDENT RNA HELICASE"/>
    <property type="match status" value="1"/>
</dbReference>
<dbReference type="GO" id="GO:0003723">
    <property type="term" value="F:RNA binding"/>
    <property type="evidence" value="ECO:0007669"/>
    <property type="project" value="TreeGrafter"/>
</dbReference>
<evidence type="ECO:0000256" key="6">
    <source>
        <dbReference type="ARBA" id="ARBA00022840"/>
    </source>
</evidence>
<dbReference type="NCBIfam" id="TIGR01967">
    <property type="entry name" value="DEAH_box_HrpA"/>
    <property type="match status" value="2"/>
</dbReference>
<dbReference type="HOGENOM" id="CLU_001832_3_3_11"/>
<dbReference type="PROSITE" id="PS51192">
    <property type="entry name" value="HELICASE_ATP_BIND_1"/>
    <property type="match status" value="1"/>
</dbReference>
<evidence type="ECO:0000256" key="7">
    <source>
        <dbReference type="ARBA" id="ARBA00047984"/>
    </source>
</evidence>
<dbReference type="RefSeq" id="WP_014986764.1">
    <property type="nucleotide sequence ID" value="NC_018681.1"/>
</dbReference>
<dbReference type="Gene3D" id="1.20.120.1080">
    <property type="match status" value="1"/>
</dbReference>
<evidence type="ECO:0000313" key="12">
    <source>
        <dbReference type="Proteomes" id="UP000006304"/>
    </source>
</evidence>
<dbReference type="SMART" id="SM00847">
    <property type="entry name" value="HA2"/>
    <property type="match status" value="1"/>
</dbReference>
<name>K0F356_NOCB7</name>
<dbReference type="EC" id="3.6.4.13" evidence="2"/>
<dbReference type="Pfam" id="PF00270">
    <property type="entry name" value="DEAD"/>
    <property type="match status" value="1"/>
</dbReference>
<dbReference type="SUPFAM" id="SSF52540">
    <property type="entry name" value="P-loop containing nucleoside triphosphate hydrolases"/>
    <property type="match status" value="1"/>
</dbReference>
<feature type="region of interest" description="Disordered" evidence="8">
    <location>
        <begin position="623"/>
        <end position="883"/>
    </location>
</feature>
<dbReference type="Gene3D" id="3.40.50.300">
    <property type="entry name" value="P-loop containing nucleotide triphosphate hydrolases"/>
    <property type="match status" value="2"/>
</dbReference>
<comment type="catalytic activity">
    <reaction evidence="7">
        <text>ATP + H2O = ADP + phosphate + H(+)</text>
        <dbReference type="Rhea" id="RHEA:13065"/>
        <dbReference type="ChEBI" id="CHEBI:15377"/>
        <dbReference type="ChEBI" id="CHEBI:15378"/>
        <dbReference type="ChEBI" id="CHEBI:30616"/>
        <dbReference type="ChEBI" id="CHEBI:43474"/>
        <dbReference type="ChEBI" id="CHEBI:456216"/>
        <dbReference type="EC" id="3.6.4.13"/>
    </reaction>
</comment>
<protein>
    <recommendedName>
        <fullName evidence="2">RNA helicase</fullName>
        <ecNumber evidence="2">3.6.4.13</ecNumber>
    </recommendedName>
</protein>
<feature type="compositionally biased region" description="Gly residues" evidence="8">
    <location>
        <begin position="638"/>
        <end position="669"/>
    </location>
</feature>
<dbReference type="Pfam" id="PF07717">
    <property type="entry name" value="OB_NTP_bind"/>
    <property type="match status" value="1"/>
</dbReference>
<dbReference type="GO" id="GO:0016787">
    <property type="term" value="F:hydrolase activity"/>
    <property type="evidence" value="ECO:0007669"/>
    <property type="project" value="UniProtKB-KW"/>
</dbReference>
<evidence type="ECO:0000256" key="2">
    <source>
        <dbReference type="ARBA" id="ARBA00012552"/>
    </source>
</evidence>
<accession>K0F356</accession>
<dbReference type="AlphaFoldDB" id="K0F356"/>
<feature type="compositionally biased region" description="Gly residues" evidence="8">
    <location>
        <begin position="806"/>
        <end position="830"/>
    </location>
</feature>
<comment type="similarity">
    <text evidence="1">Belongs to the DEAD box helicase family. DEAH subfamily.</text>
</comment>
<keyword evidence="6" id="KW-0067">ATP-binding</keyword>
<sequence>MTRTADTGPRELRTRLANLSLRDEYRLRRRLDRARGGDLGAVEAEIAAAELRIDARRAAVPQIRYPEQLPVTQRRDDIAAAIAAHQVVIVAGETGSGKTTQIPKICLELGRGIRGTIGHTQPRRLAARTVAERIAEELGTELGDVVGYTVRFTDHASDRTLIKLMTDGILLAEIQRDRLLRRYDTIIIDEAHERSLNIDFLLGYLKQLLPRRPDLKVIITSATIDPELFARHFADENGTPAPIVEVSGRSYPVELRYRPLSLELPGADEDDEDTTVVDRDPVDAIGDAVTELFAEGDGDVLVFLSGEREIRDAADALRDLKLPRTEILPLYARLSTAEQHRVFAPHPGRRVVLATNVAETSLTVPGIRYVIDPGTARISRYSMRTKVQRLPIEKVSQASARQRAGRCGRVADGICIRLYAEDDFEARPAFTEPEILRTNLAAVILQMTALGLGDIENFPFVEAPDRRAIRDGIALLEELGALGKRTDGKSGPETRTDDYGLTLTPIGRDMAQLPVDPRMARMLVEAHGTGCLAEVLIIVAALSIQDVRERPADHQQAADTKHARFVVEGSDFLAYLRLWDYLTEQRKSLSSNQFRRMCREEFLHYLRIREWQDLHGQLRTITRGLGWSGEGGEDAGRARGGAAEGGRSGDGGGGRGRGDGGRGGAAGSRGEGRGRNEGSLDDAGSGRGGGGSAEDASDRGGADGRRSGADGDRGGSTGGRGDSRYRGEGGRGDGGRGGAASGRGEGRSRNESGRGEAGGGRGGVDGGRGGVDGGRGEGAGGSRDRGEGGRGEADGGRGYSRDQAEGGRGGVEDGVGNDGGRGQSGGGPGEIRGRRSRRGGSVADRRDGDAAADAAGGSRGQRRGRRGDRPQAVNRASLESDDMPWDSASIHQALLAGMLSHIGVREAESREFLGARNAKFMIFPGSSLAKKPPRWVMAAELVETSRLWGRMAAKVEPEWAERLAGDLVKRTYSEPHWSAKRGAASAYERVTLYGIPLVTGRQVDYGRIDPELSRELFIRHALVQGEWQTRHEFFHRNRELIDDVADLEHRARRRDILVDDEVLFEFYDKRLPADIVSVRHFDKWWKGASRKDPALLDFSTATVVNENAAALDPAAFPDAWRQGELSFPLTYQFEPGQEEDGVTVRIPVEQLAHVRAVGFDWLVPGMRDELAAALIKTLPKALRRSVVPAPDFAAAALAALTPRAEPLRTGLARELSRLGSITIDPGDLDPSALPDHLRMTFAAVDADGRVLAGGKSLQALKTRLAEQVSASVARATAGAERAPAAVWTSESLGTVEETVRREVAGQTVTGYPALVPEGAGVAVRVLSSPAAQASAMRAGTRALVLNAIPTSVRTVTASLPPTDRLALSQNPYGSIDALVEDCRAAAADELIAAAGGPVRSPDDFAALVAKIRPDLTTAVARLVRLLVPILAEAHRVSAALADTTERDIADDVRDQLDNLVFPGFVSEWGSTRLRELPRYLQGAVARLEALPGSAVRDRQSMAELDRAIAAYDRLVNSLPENRRGAPAVTEIWWMLEEFRVSLFAQKLGTPYPVSAKRIERAIAAVRR</sequence>
<dbReference type="SMART" id="SM00487">
    <property type="entry name" value="DEXDc"/>
    <property type="match status" value="1"/>
</dbReference>
<dbReference type="InterPro" id="IPR027417">
    <property type="entry name" value="P-loop_NTPase"/>
</dbReference>
<evidence type="ECO:0000313" key="11">
    <source>
        <dbReference type="EMBL" id="AFU03909.1"/>
    </source>
</evidence>
<keyword evidence="5 11" id="KW-0347">Helicase</keyword>
<reference evidence="11 12" key="1">
    <citation type="journal article" date="2012" name="J. Bacteriol.">
        <title>Complete genome sequence of Nocardia brasiliensis HUJEG-1.</title>
        <authorList>
            <person name="Vera-Cabrera L."/>
            <person name="Ortiz-Lopez R."/>
            <person name="Elizondo-Gonzalez R."/>
            <person name="Perez-Maya A.A."/>
            <person name="Ocampo-Candiani J."/>
        </authorList>
    </citation>
    <scope>NUCLEOTIDE SEQUENCE [LARGE SCALE GENOMIC DNA]</scope>
    <source>
        <strain evidence="12">ATCC 700358</strain>
    </source>
</reference>
<dbReference type="PROSITE" id="PS51194">
    <property type="entry name" value="HELICASE_CTER"/>
    <property type="match status" value="1"/>
</dbReference>
<feature type="domain" description="Helicase ATP-binding" evidence="9">
    <location>
        <begin position="79"/>
        <end position="242"/>
    </location>
</feature>
<dbReference type="GO" id="GO:0003724">
    <property type="term" value="F:RNA helicase activity"/>
    <property type="evidence" value="ECO:0007669"/>
    <property type="project" value="UniProtKB-EC"/>
</dbReference>
<feature type="compositionally biased region" description="Basic and acidic residues" evidence="8">
    <location>
        <begin position="721"/>
        <end position="734"/>
    </location>
</feature>
<feature type="compositionally biased region" description="Basic and acidic residues" evidence="8">
    <location>
        <begin position="696"/>
        <end position="713"/>
    </location>
</feature>
<dbReference type="Pfam" id="PF21010">
    <property type="entry name" value="HA2_C"/>
    <property type="match status" value="1"/>
</dbReference>
<dbReference type="FunFam" id="3.40.50.300:FF:000439">
    <property type="entry name" value="ATP-dependent RNA helicase HrpA"/>
    <property type="match status" value="1"/>
</dbReference>
<evidence type="ECO:0000256" key="8">
    <source>
        <dbReference type="SAM" id="MobiDB-lite"/>
    </source>
</evidence>
<gene>
    <name evidence="11" type="ORF">O3I_029800</name>
</gene>
<feature type="compositionally biased region" description="Basic and acidic residues" evidence="8">
    <location>
        <begin position="744"/>
        <end position="754"/>
    </location>
</feature>
<dbReference type="InterPro" id="IPR007502">
    <property type="entry name" value="Helicase-assoc_dom"/>
</dbReference>
<dbReference type="InterPro" id="IPR001650">
    <property type="entry name" value="Helicase_C-like"/>
</dbReference>
<dbReference type="eggNOG" id="COG1643">
    <property type="taxonomic scope" value="Bacteria"/>
</dbReference>
<feature type="domain" description="Helicase C-terminal" evidence="10">
    <location>
        <begin position="284"/>
        <end position="451"/>
    </location>
</feature>
<keyword evidence="3" id="KW-0547">Nucleotide-binding</keyword>
<dbReference type="InterPro" id="IPR011545">
    <property type="entry name" value="DEAD/DEAH_box_helicase_dom"/>
</dbReference>
<dbReference type="GO" id="GO:0005524">
    <property type="term" value="F:ATP binding"/>
    <property type="evidence" value="ECO:0007669"/>
    <property type="project" value="UniProtKB-KW"/>
</dbReference>
<evidence type="ECO:0000256" key="3">
    <source>
        <dbReference type="ARBA" id="ARBA00022741"/>
    </source>
</evidence>
<dbReference type="InterPro" id="IPR010222">
    <property type="entry name" value="RNA_helicase_HrpA"/>
</dbReference>
<dbReference type="InterPro" id="IPR014001">
    <property type="entry name" value="Helicase_ATP-bd"/>
</dbReference>
<dbReference type="SMART" id="SM00382">
    <property type="entry name" value="AAA"/>
    <property type="match status" value="1"/>
</dbReference>
<dbReference type="KEGG" id="nbr:O3I_029800"/>
<dbReference type="InterPro" id="IPR011709">
    <property type="entry name" value="DEAD-box_helicase_OB_fold"/>
</dbReference>
<keyword evidence="12" id="KW-1185">Reference proteome</keyword>
<keyword evidence="4" id="KW-0378">Hydrolase</keyword>
<organism evidence="11 12">
    <name type="scientific">Nocardia brasiliensis (strain ATCC 700358 / HUJEG-1)</name>
    <dbReference type="NCBI Taxonomy" id="1133849"/>
    <lineage>
        <taxon>Bacteria</taxon>
        <taxon>Bacillati</taxon>
        <taxon>Actinomycetota</taxon>
        <taxon>Actinomycetes</taxon>
        <taxon>Mycobacteriales</taxon>
        <taxon>Nocardiaceae</taxon>
        <taxon>Nocardia</taxon>
    </lineage>
</organism>
<dbReference type="PANTHER" id="PTHR18934:SF99">
    <property type="entry name" value="ATP-DEPENDENT RNA HELICASE DHX37-RELATED"/>
    <property type="match status" value="1"/>
</dbReference>
<dbReference type="FunFam" id="3.40.50.300:FF:000575">
    <property type="entry name" value="ATP-dependent helicase hrpA"/>
    <property type="match status" value="1"/>
</dbReference>
<dbReference type="Proteomes" id="UP000006304">
    <property type="component" value="Chromosome"/>
</dbReference>
<evidence type="ECO:0000256" key="5">
    <source>
        <dbReference type="ARBA" id="ARBA00022806"/>
    </source>
</evidence>
<dbReference type="STRING" id="1133849.O3I_029800"/>
<evidence type="ECO:0000259" key="9">
    <source>
        <dbReference type="PROSITE" id="PS51192"/>
    </source>
</evidence>
<dbReference type="EMBL" id="CP003876">
    <property type="protein sequence ID" value="AFU03909.1"/>
    <property type="molecule type" value="Genomic_DNA"/>
</dbReference>
<feature type="compositionally biased region" description="Basic and acidic residues" evidence="8">
    <location>
        <begin position="782"/>
        <end position="805"/>
    </location>
</feature>
<evidence type="ECO:0000256" key="1">
    <source>
        <dbReference type="ARBA" id="ARBA00008792"/>
    </source>
</evidence>
<dbReference type="InterPro" id="IPR024590">
    <property type="entry name" value="HrpA_C"/>
</dbReference>
<evidence type="ECO:0000256" key="4">
    <source>
        <dbReference type="ARBA" id="ARBA00022801"/>
    </source>
</evidence>
<dbReference type="InterPro" id="IPR003593">
    <property type="entry name" value="AAA+_ATPase"/>
</dbReference>
<dbReference type="SMART" id="SM00490">
    <property type="entry name" value="HELICc"/>
    <property type="match status" value="1"/>
</dbReference>
<dbReference type="Pfam" id="PF11898">
    <property type="entry name" value="DUF3418"/>
    <property type="match status" value="1"/>
</dbReference>
<dbReference type="CDD" id="cd18791">
    <property type="entry name" value="SF2_C_RHA"/>
    <property type="match status" value="1"/>
</dbReference>
<feature type="compositionally biased region" description="Gly residues" evidence="8">
    <location>
        <begin position="755"/>
        <end position="781"/>
    </location>
</feature>